<sequence length="162" mass="18807">MLFRDFDLEGRVRVPVGFYLVVLYLCRGYFIWIMSLTHRDDPGLIISLIYPSPSAFYLSMLVGVPGLISYVLFLSKARMVSVVENFLWPICRFLIPISLLIDLSLQGIGLAQAKFLVHWSGPVIFIIGLYLFWYWIGSSRMKRFFSLWLDKSHEQKTTKEKG</sequence>
<keyword evidence="1" id="KW-1133">Transmembrane helix</keyword>
<name>A0A975DAW8_9GAMM</name>
<dbReference type="RefSeq" id="WP_208831870.1">
    <property type="nucleotide sequence ID" value="NZ_CP072110.1"/>
</dbReference>
<dbReference type="EMBL" id="CP072110">
    <property type="protein sequence ID" value="QTH63815.1"/>
    <property type="molecule type" value="Genomic_DNA"/>
</dbReference>
<accession>A0A975DAW8</accession>
<dbReference type="Proteomes" id="UP000682739">
    <property type="component" value="Chromosome"/>
</dbReference>
<dbReference type="AlphaFoldDB" id="A0A975DAW8"/>
<protein>
    <submittedName>
        <fullName evidence="2">DUF2919 domain-containing protein</fullName>
    </submittedName>
</protein>
<dbReference type="InterPro" id="IPR021318">
    <property type="entry name" value="DUF2919"/>
</dbReference>
<feature type="transmembrane region" description="Helical" evidence="1">
    <location>
        <begin position="12"/>
        <end position="34"/>
    </location>
</feature>
<proteinExistence type="predicted"/>
<evidence type="ECO:0000313" key="3">
    <source>
        <dbReference type="Proteomes" id="UP000682739"/>
    </source>
</evidence>
<dbReference type="KEGG" id="psym:J1N51_14060"/>
<organism evidence="2 3">
    <name type="scientific">Psychrosphaera ytuae</name>
    <dbReference type="NCBI Taxonomy" id="2820710"/>
    <lineage>
        <taxon>Bacteria</taxon>
        <taxon>Pseudomonadati</taxon>
        <taxon>Pseudomonadota</taxon>
        <taxon>Gammaproteobacteria</taxon>
        <taxon>Alteromonadales</taxon>
        <taxon>Pseudoalteromonadaceae</taxon>
        <taxon>Psychrosphaera</taxon>
    </lineage>
</organism>
<feature type="transmembrane region" description="Helical" evidence="1">
    <location>
        <begin position="86"/>
        <end position="109"/>
    </location>
</feature>
<gene>
    <name evidence="2" type="ORF">J1N51_14060</name>
</gene>
<evidence type="ECO:0000313" key="2">
    <source>
        <dbReference type="EMBL" id="QTH63815.1"/>
    </source>
</evidence>
<dbReference type="Pfam" id="PF11143">
    <property type="entry name" value="DUF2919"/>
    <property type="match status" value="1"/>
</dbReference>
<feature type="transmembrane region" description="Helical" evidence="1">
    <location>
        <begin position="54"/>
        <end position="74"/>
    </location>
</feature>
<reference evidence="2" key="1">
    <citation type="submission" date="2021-03" db="EMBL/GenBank/DDBJ databases">
        <title>Description of Psychrosphaera ytuae sp. nov. isolated from deep sea sediment of South China Sea.</title>
        <authorList>
            <person name="Zhang J."/>
            <person name="Xu X.-D."/>
        </authorList>
    </citation>
    <scope>NUCLEOTIDE SEQUENCE</scope>
    <source>
        <strain evidence="2">MTZ26</strain>
    </source>
</reference>
<keyword evidence="3" id="KW-1185">Reference proteome</keyword>
<evidence type="ECO:0000256" key="1">
    <source>
        <dbReference type="SAM" id="Phobius"/>
    </source>
</evidence>
<keyword evidence="1" id="KW-0472">Membrane</keyword>
<feature type="transmembrane region" description="Helical" evidence="1">
    <location>
        <begin position="115"/>
        <end position="136"/>
    </location>
</feature>
<keyword evidence="1" id="KW-0812">Transmembrane</keyword>